<dbReference type="InterPro" id="IPR036388">
    <property type="entry name" value="WH-like_DNA-bd_sf"/>
</dbReference>
<dbReference type="AlphaFoldDB" id="A0A0G1CLL2"/>
<evidence type="ECO:0000256" key="1">
    <source>
        <dbReference type="ARBA" id="ARBA00023015"/>
    </source>
</evidence>
<keyword evidence="2" id="KW-0804">Transcription</keyword>
<dbReference type="SMART" id="SM01012">
    <property type="entry name" value="ANTAR"/>
    <property type="match status" value="1"/>
</dbReference>
<dbReference type="SMART" id="SM00065">
    <property type="entry name" value="GAF"/>
    <property type="match status" value="1"/>
</dbReference>
<dbReference type="Gene3D" id="3.30.450.40">
    <property type="match status" value="1"/>
</dbReference>
<dbReference type="Pfam" id="PF13185">
    <property type="entry name" value="GAF_2"/>
    <property type="match status" value="1"/>
</dbReference>
<dbReference type="Gene3D" id="1.10.10.10">
    <property type="entry name" value="Winged helix-like DNA-binding domain superfamily/Winged helix DNA-binding domain"/>
    <property type="match status" value="1"/>
</dbReference>
<comment type="caution">
    <text evidence="4">The sequence shown here is derived from an EMBL/GenBank/DDBJ whole genome shotgun (WGS) entry which is preliminary data.</text>
</comment>
<proteinExistence type="predicted"/>
<dbReference type="InterPro" id="IPR029016">
    <property type="entry name" value="GAF-like_dom_sf"/>
</dbReference>
<dbReference type="STRING" id="1618446.UV61_C0011G0035"/>
<dbReference type="GO" id="GO:0003723">
    <property type="term" value="F:RNA binding"/>
    <property type="evidence" value="ECO:0007669"/>
    <property type="project" value="InterPro"/>
</dbReference>
<feature type="domain" description="ANTAR" evidence="3">
    <location>
        <begin position="168"/>
        <end position="229"/>
    </location>
</feature>
<dbReference type="PROSITE" id="PS50921">
    <property type="entry name" value="ANTAR"/>
    <property type="match status" value="1"/>
</dbReference>
<dbReference type="Proteomes" id="UP000034050">
    <property type="component" value="Unassembled WGS sequence"/>
</dbReference>
<evidence type="ECO:0000256" key="2">
    <source>
        <dbReference type="ARBA" id="ARBA00023163"/>
    </source>
</evidence>
<sequence>MIDAKQVKELQTELEFLYRVASSVHSLEIGELLAEIVRIASQISRSDSCLIYVYDAKKQELVLRASQNPHPELLRKIKMKLGEGITGWVAKEKQPVVIESGANHDSRFKYFRSLPEDKFAAFLSVPIVNKIGIVGVINVQHQLPHKYKAREINLLMAIGKLVGGAIENALLVEETLELKETLEFRKLVERAKGILMKHQKIDEATAYTKIQKESMRSRKSIKEIAETIILAEKLKLGA</sequence>
<reference evidence="4 5" key="1">
    <citation type="journal article" date="2015" name="Nature">
        <title>rRNA introns, odd ribosomes, and small enigmatic genomes across a large radiation of phyla.</title>
        <authorList>
            <person name="Brown C.T."/>
            <person name="Hug L.A."/>
            <person name="Thomas B.C."/>
            <person name="Sharon I."/>
            <person name="Castelle C.J."/>
            <person name="Singh A."/>
            <person name="Wilkins M.J."/>
            <person name="Williams K.H."/>
            <person name="Banfield J.F."/>
        </authorList>
    </citation>
    <scope>NUCLEOTIDE SEQUENCE [LARGE SCALE GENOMIC DNA]</scope>
</reference>
<dbReference type="Pfam" id="PF03861">
    <property type="entry name" value="ANTAR"/>
    <property type="match status" value="1"/>
</dbReference>
<organism evidence="4 5">
    <name type="scientific">Candidatus Gottesmanbacteria bacterium GW2011_GWB1_43_11</name>
    <dbReference type="NCBI Taxonomy" id="1618446"/>
    <lineage>
        <taxon>Bacteria</taxon>
        <taxon>Candidatus Gottesmaniibacteriota</taxon>
    </lineage>
</organism>
<evidence type="ECO:0000313" key="5">
    <source>
        <dbReference type="Proteomes" id="UP000034050"/>
    </source>
</evidence>
<accession>A0A0G1CLL2</accession>
<name>A0A0G1CLL2_9BACT</name>
<dbReference type="InterPro" id="IPR005561">
    <property type="entry name" value="ANTAR"/>
</dbReference>
<gene>
    <name evidence="4" type="ORF">UV61_C0011G0035</name>
</gene>
<dbReference type="SUPFAM" id="SSF55781">
    <property type="entry name" value="GAF domain-like"/>
    <property type="match status" value="1"/>
</dbReference>
<protein>
    <recommendedName>
        <fullName evidence="3">ANTAR domain-containing protein</fullName>
    </recommendedName>
</protein>
<keyword evidence="1" id="KW-0805">Transcription regulation</keyword>
<evidence type="ECO:0000313" key="4">
    <source>
        <dbReference type="EMBL" id="KKS86387.1"/>
    </source>
</evidence>
<evidence type="ECO:0000259" key="3">
    <source>
        <dbReference type="PROSITE" id="PS50921"/>
    </source>
</evidence>
<dbReference type="InterPro" id="IPR003018">
    <property type="entry name" value="GAF"/>
</dbReference>
<dbReference type="EMBL" id="LCFD01000011">
    <property type="protein sequence ID" value="KKS86387.1"/>
    <property type="molecule type" value="Genomic_DNA"/>
</dbReference>